<sequence length="149" mass="16235">MDSKIVLAILFGLLIGLLFAGTLYLVFSRATAPALASCPTPDFSCESGELPAEARKDFYWELVSLEKVEPVCLNQARAYAGENSFAVLGCDCTQEDAGADKAYDCVVSALDGDHPVKIDCIKDDEKCIIESEVGIVEFSFEELYQEIYG</sequence>
<dbReference type="EMBL" id="NZBU01000007">
    <property type="protein sequence ID" value="MAG22073.1"/>
    <property type="molecule type" value="Genomic_DNA"/>
</dbReference>
<gene>
    <name evidence="1" type="ORF">CL943_02085</name>
</gene>
<reference evidence="2" key="1">
    <citation type="submission" date="2017-09" db="EMBL/GenBank/DDBJ databases">
        <title>The Reconstruction of 2,631 Draft Metagenome-Assembled Genomes from the Global Oceans.</title>
        <authorList>
            <person name="Tully B.J."/>
            <person name="Graham E.D."/>
            <person name="Heidelberg J.F."/>
        </authorList>
    </citation>
    <scope>NUCLEOTIDE SEQUENCE [LARGE SCALE GENOMIC DNA]</scope>
</reference>
<organism evidence="1 2">
    <name type="scientific">Candidatus Iainarchaeum sp</name>
    <dbReference type="NCBI Taxonomy" id="3101447"/>
    <lineage>
        <taxon>Archaea</taxon>
        <taxon>Candidatus Iainarchaeota</taxon>
        <taxon>Candidatus Iainarchaeia</taxon>
        <taxon>Candidatus Iainarchaeales</taxon>
        <taxon>Candidatus Iainarchaeaceae</taxon>
        <taxon>Candidatus Iainarchaeum</taxon>
    </lineage>
</organism>
<proteinExistence type="predicted"/>
<comment type="caution">
    <text evidence="1">The sequence shown here is derived from an EMBL/GenBank/DDBJ whole genome shotgun (WGS) entry which is preliminary data.</text>
</comment>
<evidence type="ECO:0000313" key="1">
    <source>
        <dbReference type="EMBL" id="MAG22073.1"/>
    </source>
</evidence>
<dbReference type="AlphaFoldDB" id="A0A2D6M0X5"/>
<dbReference type="Proteomes" id="UP000226592">
    <property type="component" value="Unassembled WGS sequence"/>
</dbReference>
<protein>
    <submittedName>
        <fullName evidence="1">Uncharacterized protein</fullName>
    </submittedName>
</protein>
<accession>A0A2D6M0X5</accession>
<evidence type="ECO:0000313" key="2">
    <source>
        <dbReference type="Proteomes" id="UP000226592"/>
    </source>
</evidence>
<name>A0A2D6M0X5_9ARCH</name>